<dbReference type="InterPro" id="IPR000436">
    <property type="entry name" value="Sushi_SCR_CCP_dom"/>
</dbReference>
<feature type="domain" description="Sushi" evidence="7">
    <location>
        <begin position="165"/>
        <end position="223"/>
    </location>
</feature>
<dbReference type="EMBL" id="CACVKT020002955">
    <property type="protein sequence ID" value="CAC5380889.1"/>
    <property type="molecule type" value="Genomic_DNA"/>
</dbReference>
<dbReference type="InterPro" id="IPR035976">
    <property type="entry name" value="Sushi/SCR/CCP_sf"/>
</dbReference>
<dbReference type="PROSITE" id="PS50835">
    <property type="entry name" value="IG_LIKE"/>
    <property type="match status" value="1"/>
</dbReference>
<accession>A0A6J8BDX6</accession>
<feature type="domain" description="Sushi" evidence="7">
    <location>
        <begin position="63"/>
        <end position="122"/>
    </location>
</feature>
<keyword evidence="9" id="KW-1185">Reference proteome</keyword>
<dbReference type="PANTHER" id="PTHR19325:SF567">
    <property type="entry name" value="SUSHI, VON WILLEBRAND FACTOR TYPE A, EGF AND PENTRAXIN DOMAIN-CONTAINING PROTEIN 1-LIKE"/>
    <property type="match status" value="1"/>
</dbReference>
<feature type="domain" description="Sushi" evidence="7">
    <location>
        <begin position="264"/>
        <end position="324"/>
    </location>
</feature>
<keyword evidence="4" id="KW-0325">Glycoprotein</keyword>
<evidence type="ECO:0000256" key="1">
    <source>
        <dbReference type="ARBA" id="ARBA00022659"/>
    </source>
</evidence>
<sequence length="395" mass="43463">MRQDMRILSGTWSYAVSRLLNFMLRLLRNTAINLDNSIFPKERVFNPPGNSVPADTDPLCKVVACPDLAVVNFTTITNQTGTKDQDTITYACITGYELTSGSLTRQCMYDKTWSGSIPVCEVVACPPLAVVNFTTTTAQTGTNYQDTITYACIAGYELTSGSLTRQCMADQTWVEVFQSATGTNYQDTITYACITGYELTSGSLTLQCMANQTWSGSLPVCEVSACPDLAAVNFTSITIQTGTNYQDTITYACITGYELTSEIVACRGLAEVKFARITAQTGTNYQDTITYACIKGYKPTYGSRLTRTCKADGTWNNHPPFCRKMSESFLGAASVQQHWYRSNRYHSMKEARGLSHSSGILYYQLSILGNFKCPVNGSLQESSSSGFTPLFKNTF</sequence>
<dbReference type="Gene3D" id="2.10.70.10">
    <property type="entry name" value="Complement Module, domain 1"/>
    <property type="match status" value="5"/>
</dbReference>
<evidence type="ECO:0000259" key="6">
    <source>
        <dbReference type="PROSITE" id="PS50835"/>
    </source>
</evidence>
<name>A0A6J8BDX6_MYTCO</name>
<gene>
    <name evidence="8" type="ORF">MCOR_16817</name>
</gene>
<feature type="domain" description="Ig-like" evidence="6">
    <location>
        <begin position="302"/>
        <end position="385"/>
    </location>
</feature>
<dbReference type="CDD" id="cd00033">
    <property type="entry name" value="CCP"/>
    <property type="match status" value="4"/>
</dbReference>
<keyword evidence="1 5" id="KW-0768">Sushi</keyword>
<dbReference type="Pfam" id="PF00084">
    <property type="entry name" value="Sushi"/>
    <property type="match status" value="5"/>
</dbReference>
<evidence type="ECO:0000259" key="7">
    <source>
        <dbReference type="PROSITE" id="PS50923"/>
    </source>
</evidence>
<dbReference type="SMART" id="SM00032">
    <property type="entry name" value="CCP"/>
    <property type="match status" value="4"/>
</dbReference>
<dbReference type="Proteomes" id="UP000507470">
    <property type="component" value="Unassembled WGS sequence"/>
</dbReference>
<evidence type="ECO:0000256" key="5">
    <source>
        <dbReference type="PROSITE-ProRule" id="PRU00302"/>
    </source>
</evidence>
<organism evidence="8 9">
    <name type="scientific">Mytilus coruscus</name>
    <name type="common">Sea mussel</name>
    <dbReference type="NCBI Taxonomy" id="42192"/>
    <lineage>
        <taxon>Eukaryota</taxon>
        <taxon>Metazoa</taxon>
        <taxon>Spiralia</taxon>
        <taxon>Lophotrochozoa</taxon>
        <taxon>Mollusca</taxon>
        <taxon>Bivalvia</taxon>
        <taxon>Autobranchia</taxon>
        <taxon>Pteriomorphia</taxon>
        <taxon>Mytilida</taxon>
        <taxon>Mytiloidea</taxon>
        <taxon>Mytilidae</taxon>
        <taxon>Mytilinae</taxon>
        <taxon>Mytilus</taxon>
    </lineage>
</organism>
<dbReference type="PROSITE" id="PS50923">
    <property type="entry name" value="SUSHI"/>
    <property type="match status" value="3"/>
</dbReference>
<evidence type="ECO:0000256" key="4">
    <source>
        <dbReference type="ARBA" id="ARBA00023180"/>
    </source>
</evidence>
<comment type="caution">
    <text evidence="5">Lacks conserved residue(s) required for the propagation of feature annotation.</text>
</comment>
<feature type="disulfide bond" evidence="5">
    <location>
        <begin position="266"/>
        <end position="309"/>
    </location>
</feature>
<dbReference type="InterPro" id="IPR007110">
    <property type="entry name" value="Ig-like_dom"/>
</dbReference>
<reference evidence="8 9" key="1">
    <citation type="submission" date="2020-06" db="EMBL/GenBank/DDBJ databases">
        <authorList>
            <person name="Li R."/>
            <person name="Bekaert M."/>
        </authorList>
    </citation>
    <scope>NUCLEOTIDE SEQUENCE [LARGE SCALE GENOMIC DNA]</scope>
    <source>
        <strain evidence="9">wild</strain>
    </source>
</reference>
<proteinExistence type="predicted"/>
<evidence type="ECO:0000313" key="9">
    <source>
        <dbReference type="Proteomes" id="UP000507470"/>
    </source>
</evidence>
<evidence type="ECO:0000256" key="2">
    <source>
        <dbReference type="ARBA" id="ARBA00022737"/>
    </source>
</evidence>
<evidence type="ECO:0000313" key="8">
    <source>
        <dbReference type="EMBL" id="CAC5380889.1"/>
    </source>
</evidence>
<dbReference type="AlphaFoldDB" id="A0A6J8BDX6"/>
<dbReference type="InterPro" id="IPR050350">
    <property type="entry name" value="Compl-Cell_Adhes-Reg"/>
</dbReference>
<dbReference type="SUPFAM" id="SSF57535">
    <property type="entry name" value="Complement control module/SCR domain"/>
    <property type="match status" value="5"/>
</dbReference>
<keyword evidence="2" id="KW-0677">Repeat</keyword>
<keyword evidence="3 5" id="KW-1015">Disulfide bond</keyword>
<evidence type="ECO:0000256" key="3">
    <source>
        <dbReference type="ARBA" id="ARBA00023157"/>
    </source>
</evidence>
<protein>
    <submittedName>
        <fullName evidence="8">CSMD</fullName>
    </submittedName>
</protein>
<dbReference type="PANTHER" id="PTHR19325">
    <property type="entry name" value="COMPLEMENT COMPONENT-RELATED SUSHI DOMAIN-CONTAINING"/>
    <property type="match status" value="1"/>
</dbReference>
<dbReference type="OrthoDB" id="6160142at2759"/>